<sequence length="71" mass="7967">MKKDLIQGFICGLIGLAGLICVCLNMTKFGMWAATYSSFWVYFALFIVMMIIGSLLNKGVSTVRLLIQKRK</sequence>
<gene>
    <name evidence="2" type="ORF">DI579_07030</name>
</gene>
<comment type="caution">
    <text evidence="2">The sequence shown here is derived from an EMBL/GenBank/DDBJ whole genome shotgun (WGS) entry which is preliminary data.</text>
</comment>
<dbReference type="EMBL" id="QFOZ01000014">
    <property type="protein sequence ID" value="PZP88248.1"/>
    <property type="molecule type" value="Genomic_DNA"/>
</dbReference>
<protein>
    <submittedName>
        <fullName evidence="2">Uncharacterized protein</fullName>
    </submittedName>
</protein>
<keyword evidence="1" id="KW-0472">Membrane</keyword>
<evidence type="ECO:0000313" key="3">
    <source>
        <dbReference type="Proteomes" id="UP000248606"/>
    </source>
</evidence>
<organism evidence="2 3">
    <name type="scientific">Lawsonella clevelandensis</name>
    <dbReference type="NCBI Taxonomy" id="1528099"/>
    <lineage>
        <taxon>Bacteria</taxon>
        <taxon>Bacillati</taxon>
        <taxon>Actinomycetota</taxon>
        <taxon>Actinomycetes</taxon>
        <taxon>Mycobacteriales</taxon>
        <taxon>Lawsonellaceae</taxon>
        <taxon>Lawsonella</taxon>
    </lineage>
</organism>
<feature type="transmembrane region" description="Helical" evidence="1">
    <location>
        <begin position="39"/>
        <end position="56"/>
    </location>
</feature>
<evidence type="ECO:0000313" key="2">
    <source>
        <dbReference type="EMBL" id="PZP88248.1"/>
    </source>
</evidence>
<name>A0A2W5IAD8_9ACTN</name>
<proteinExistence type="predicted"/>
<evidence type="ECO:0000256" key="1">
    <source>
        <dbReference type="SAM" id="Phobius"/>
    </source>
</evidence>
<dbReference type="AlphaFoldDB" id="A0A2W5IAD8"/>
<dbReference type="Proteomes" id="UP000248606">
    <property type="component" value="Unassembled WGS sequence"/>
</dbReference>
<accession>A0A2W5IAD8</accession>
<feature type="transmembrane region" description="Helical" evidence="1">
    <location>
        <begin position="6"/>
        <end position="27"/>
    </location>
</feature>
<reference evidence="2 3" key="1">
    <citation type="submission" date="2017-08" db="EMBL/GenBank/DDBJ databases">
        <title>Infants hospitalized years apart are colonized by the same room-sourced microbial strains.</title>
        <authorList>
            <person name="Brooks B."/>
            <person name="Olm M.R."/>
            <person name="Firek B.A."/>
            <person name="Baker R."/>
            <person name="Thomas B.C."/>
            <person name="Morowitz M.J."/>
            <person name="Banfield J.F."/>
        </authorList>
    </citation>
    <scope>NUCLEOTIDE SEQUENCE [LARGE SCALE GENOMIC DNA]</scope>
    <source>
        <strain evidence="2">S2_006_000_R1_57</strain>
    </source>
</reference>
<keyword evidence="1" id="KW-1133">Transmembrane helix</keyword>
<keyword evidence="1" id="KW-0812">Transmembrane</keyword>